<evidence type="ECO:0000256" key="1">
    <source>
        <dbReference type="ARBA" id="ARBA00002978"/>
    </source>
</evidence>
<evidence type="ECO:0000313" key="12">
    <source>
        <dbReference type="EMBL" id="PFH51430.1"/>
    </source>
</evidence>
<dbReference type="InterPro" id="IPR032816">
    <property type="entry name" value="VTT_dom"/>
</dbReference>
<name>A0A2A9NUP4_9AGAR</name>
<evidence type="ECO:0000313" key="13">
    <source>
        <dbReference type="Proteomes" id="UP000242287"/>
    </source>
</evidence>
<evidence type="ECO:0000259" key="11">
    <source>
        <dbReference type="Pfam" id="PF09335"/>
    </source>
</evidence>
<dbReference type="GO" id="GO:0000022">
    <property type="term" value="P:mitotic spindle elongation"/>
    <property type="evidence" value="ECO:0007669"/>
    <property type="project" value="TreeGrafter"/>
</dbReference>
<keyword evidence="8" id="KW-0333">Golgi apparatus</keyword>
<proteinExistence type="inferred from homology"/>
<organism evidence="12 13">
    <name type="scientific">Amanita thiersii Skay4041</name>
    <dbReference type="NCBI Taxonomy" id="703135"/>
    <lineage>
        <taxon>Eukaryota</taxon>
        <taxon>Fungi</taxon>
        <taxon>Dikarya</taxon>
        <taxon>Basidiomycota</taxon>
        <taxon>Agaricomycotina</taxon>
        <taxon>Agaricomycetes</taxon>
        <taxon>Agaricomycetidae</taxon>
        <taxon>Agaricales</taxon>
        <taxon>Pluteineae</taxon>
        <taxon>Amanitaceae</taxon>
        <taxon>Amanita</taxon>
    </lineage>
</organism>
<evidence type="ECO:0000256" key="4">
    <source>
        <dbReference type="ARBA" id="ARBA00013533"/>
    </source>
</evidence>
<accession>A0A2A9NUP4</accession>
<dbReference type="Pfam" id="PF09335">
    <property type="entry name" value="VTT_dom"/>
    <property type="match status" value="1"/>
</dbReference>
<dbReference type="Proteomes" id="UP000242287">
    <property type="component" value="Unassembled WGS sequence"/>
</dbReference>
<feature type="transmembrane region" description="Helical" evidence="10">
    <location>
        <begin position="153"/>
        <end position="175"/>
    </location>
</feature>
<gene>
    <name evidence="12" type="ORF">AMATHDRAFT_74980</name>
</gene>
<feature type="transmembrane region" description="Helical" evidence="10">
    <location>
        <begin position="34"/>
        <end position="53"/>
    </location>
</feature>
<keyword evidence="6 10" id="KW-0812">Transmembrane</keyword>
<evidence type="ECO:0000256" key="7">
    <source>
        <dbReference type="ARBA" id="ARBA00022989"/>
    </source>
</evidence>
<feature type="transmembrane region" description="Helical" evidence="10">
    <location>
        <begin position="74"/>
        <end position="92"/>
    </location>
</feature>
<comment type="similarity">
    <text evidence="3">Belongs to the TVP38/TMEM64 family.</text>
</comment>
<keyword evidence="9 10" id="KW-0472">Membrane</keyword>
<dbReference type="OrthoDB" id="166803at2759"/>
<evidence type="ECO:0000256" key="5">
    <source>
        <dbReference type="ARBA" id="ARBA00020673"/>
    </source>
</evidence>
<dbReference type="InterPro" id="IPR051076">
    <property type="entry name" value="Golgi_membrane_TVP38/TMEM64"/>
</dbReference>
<dbReference type="GO" id="GO:0016192">
    <property type="term" value="P:vesicle-mediated transport"/>
    <property type="evidence" value="ECO:0007669"/>
    <property type="project" value="TreeGrafter"/>
</dbReference>
<dbReference type="GO" id="GO:0000139">
    <property type="term" value="C:Golgi membrane"/>
    <property type="evidence" value="ECO:0007669"/>
    <property type="project" value="UniProtKB-SubCell"/>
</dbReference>
<comment type="function">
    <text evidence="1">Golgi membrane protein involved in vesicular trafficking and spindle migration.</text>
</comment>
<evidence type="ECO:0000256" key="8">
    <source>
        <dbReference type="ARBA" id="ARBA00023034"/>
    </source>
</evidence>
<evidence type="ECO:0000256" key="9">
    <source>
        <dbReference type="ARBA" id="ARBA00023136"/>
    </source>
</evidence>
<evidence type="ECO:0000256" key="3">
    <source>
        <dbReference type="ARBA" id="ARBA00008640"/>
    </source>
</evidence>
<evidence type="ECO:0000256" key="6">
    <source>
        <dbReference type="ARBA" id="ARBA00022692"/>
    </source>
</evidence>
<feature type="domain" description="VTT" evidence="11">
    <location>
        <begin position="94"/>
        <end position="209"/>
    </location>
</feature>
<keyword evidence="13" id="KW-1185">Reference proteome</keyword>
<protein>
    <recommendedName>
        <fullName evidence="4">Golgi apparatus membrane protein TVP38</fullName>
    </recommendedName>
    <alternativeName>
        <fullName evidence="5">Golgi apparatus membrane protein tvp38</fullName>
    </alternativeName>
</protein>
<dbReference type="PANTHER" id="PTHR47549">
    <property type="entry name" value="GOLGI APPARATUS MEMBRANE PROTEIN TVP38-RELATED"/>
    <property type="match status" value="1"/>
</dbReference>
<feature type="transmembrane region" description="Helical" evidence="10">
    <location>
        <begin position="187"/>
        <end position="208"/>
    </location>
</feature>
<feature type="transmembrane region" description="Helical" evidence="10">
    <location>
        <begin position="112"/>
        <end position="132"/>
    </location>
</feature>
<evidence type="ECO:0000256" key="2">
    <source>
        <dbReference type="ARBA" id="ARBA00004653"/>
    </source>
</evidence>
<reference evidence="12 13" key="1">
    <citation type="submission" date="2014-02" db="EMBL/GenBank/DDBJ databases">
        <title>Transposable element dynamics among asymbiotic and ectomycorrhizal Amanita fungi.</title>
        <authorList>
            <consortium name="DOE Joint Genome Institute"/>
            <person name="Hess J."/>
            <person name="Skrede I."/>
            <person name="Wolfe B."/>
            <person name="LaButti K."/>
            <person name="Ohm R.A."/>
            <person name="Grigoriev I.V."/>
            <person name="Pringle A."/>
        </authorList>
    </citation>
    <scope>NUCLEOTIDE SEQUENCE [LARGE SCALE GENOMIC DNA]</scope>
    <source>
        <strain evidence="12 13">SKay4041</strain>
    </source>
</reference>
<dbReference type="EMBL" id="KZ301988">
    <property type="protein sequence ID" value="PFH51430.1"/>
    <property type="molecule type" value="Genomic_DNA"/>
</dbReference>
<evidence type="ECO:0000256" key="10">
    <source>
        <dbReference type="SAM" id="Phobius"/>
    </source>
</evidence>
<sequence>MASNKPAHTPISFIKHCLSLALHRYRTLHIYGKIFIWLVVLFYICLAAIILILTPSRIAQFLYDHARKLAETEFGWLALLGGLIFISFPPLVGHTTLVSLSGFAYGMKGFLIAASGSVIGSAAAFILLRYIFHERLRRWSSQNEKWQALEEVVRAKGLPLIILIRVSPFPPWVYSNSLFASIQPVKFWQFVVATFFIFPKLLLHVFIGSRMAALSDGKQREGMDTHTKILNASLIVGGILIAVFASWLVYTLVQNHIRHLKGFPSDIDELAAEAIEDYDEEAPLLGSPSPASQGNL</sequence>
<keyword evidence="7 10" id="KW-1133">Transmembrane helix</keyword>
<dbReference type="STRING" id="703135.A0A2A9NUP4"/>
<feature type="transmembrane region" description="Helical" evidence="10">
    <location>
        <begin position="229"/>
        <end position="250"/>
    </location>
</feature>
<dbReference type="AlphaFoldDB" id="A0A2A9NUP4"/>
<dbReference type="PANTHER" id="PTHR47549:SF1">
    <property type="entry name" value="GOLGI APPARATUS MEMBRANE PROTEIN TVP38"/>
    <property type="match status" value="1"/>
</dbReference>
<comment type="subcellular location">
    <subcellularLocation>
        <location evidence="2">Golgi apparatus membrane</location>
        <topology evidence="2">Multi-pass membrane protein</topology>
    </subcellularLocation>
</comment>